<dbReference type="GO" id="GO:0043565">
    <property type="term" value="F:sequence-specific DNA binding"/>
    <property type="evidence" value="ECO:0007669"/>
    <property type="project" value="InterPro"/>
</dbReference>
<evidence type="ECO:0000313" key="3">
    <source>
        <dbReference type="Proteomes" id="UP000243446"/>
    </source>
</evidence>
<comment type="caution">
    <text evidence="2">The sequence shown here is derived from an EMBL/GenBank/DDBJ whole genome shotgun (WGS) entry which is preliminary data.</text>
</comment>
<dbReference type="EMBL" id="PHRG01000003">
    <property type="protein sequence ID" value="PJO75470.1"/>
    <property type="molecule type" value="Genomic_DNA"/>
</dbReference>
<sequence>MNAKINTPLFTAAFFEANNGTAYHKALAQFEKPLLQEVMTECYGNQTKAAEILGLNRGTFRKKLIQHGLHK</sequence>
<dbReference type="InterPro" id="IPR050207">
    <property type="entry name" value="Trans_regulatory_Fis"/>
</dbReference>
<accession>A0A2H9YS39</accession>
<evidence type="ECO:0000313" key="2">
    <source>
        <dbReference type="EMBL" id="PJO75470.1"/>
    </source>
</evidence>
<dbReference type="GeneID" id="97176700"/>
<organism evidence="2 3">
    <name type="scientific">Acinetobacter pseudolwoffii</name>
    <dbReference type="NCBI Taxonomy" id="2053287"/>
    <lineage>
        <taxon>Bacteria</taxon>
        <taxon>Pseudomonadati</taxon>
        <taxon>Pseudomonadota</taxon>
        <taxon>Gammaproteobacteria</taxon>
        <taxon>Moraxellales</taxon>
        <taxon>Moraxellaceae</taxon>
        <taxon>Acinetobacter</taxon>
    </lineage>
</organism>
<dbReference type="Proteomes" id="UP000243446">
    <property type="component" value="Unassembled WGS sequence"/>
</dbReference>
<dbReference type="PRINTS" id="PR01590">
    <property type="entry name" value="HTHFIS"/>
</dbReference>
<dbReference type="RefSeq" id="WP_100535045.1">
    <property type="nucleotide sequence ID" value="NZ_CBDBYO010000017.1"/>
</dbReference>
<proteinExistence type="predicted"/>
<dbReference type="AlphaFoldDB" id="A0A2H9YS39"/>
<dbReference type="SUPFAM" id="SSF46689">
    <property type="entry name" value="Homeodomain-like"/>
    <property type="match status" value="1"/>
</dbReference>
<dbReference type="Gene3D" id="1.10.10.60">
    <property type="entry name" value="Homeodomain-like"/>
    <property type="match status" value="1"/>
</dbReference>
<evidence type="ECO:0000259" key="1">
    <source>
        <dbReference type="Pfam" id="PF02954"/>
    </source>
</evidence>
<dbReference type="Pfam" id="PF02954">
    <property type="entry name" value="HTH_8"/>
    <property type="match status" value="1"/>
</dbReference>
<dbReference type="InterPro" id="IPR002197">
    <property type="entry name" value="HTH_Fis"/>
</dbReference>
<dbReference type="PANTHER" id="PTHR47918:SF1">
    <property type="entry name" value="DNA-BINDING PROTEIN FIS"/>
    <property type="match status" value="1"/>
</dbReference>
<reference evidence="2 3" key="1">
    <citation type="submission" date="2017-11" db="EMBL/GenBank/DDBJ databases">
        <title>Revising the taxonomy of the Acinetobacter lwoffii group: the description of Acinetobacter pseudolwoffii sp. nov. and emended description of Acinetobacter lwoffii.</title>
        <authorList>
            <person name="Nemec A."/>
            <person name="Radolfova-Krizova L."/>
        </authorList>
    </citation>
    <scope>NUCLEOTIDE SEQUENCE [LARGE SCALE GENOMIC DNA]</scope>
    <source>
        <strain evidence="2 3">ANC 5044</strain>
    </source>
</reference>
<name>A0A2H9YS39_9GAMM</name>
<protein>
    <submittedName>
        <fullName evidence="2">Protein ninH</fullName>
    </submittedName>
</protein>
<dbReference type="PANTHER" id="PTHR47918">
    <property type="entry name" value="DNA-BINDING PROTEIN FIS"/>
    <property type="match status" value="1"/>
</dbReference>
<gene>
    <name evidence="2" type="ORF">CWI32_08025</name>
</gene>
<dbReference type="InterPro" id="IPR009057">
    <property type="entry name" value="Homeodomain-like_sf"/>
</dbReference>
<feature type="domain" description="DNA binding HTH" evidence="1">
    <location>
        <begin position="27"/>
        <end position="64"/>
    </location>
</feature>